<sequence>MEDIDRTRWPLVHRLINPNPDYVYIKGGNEWQPNYRDFCQFGTAIQKKVDEKKDCHETEVMDSPWFQTSDSDCESGCGSSIHSYSSNPFDDSDSDQELLKIESTRTAYQTCNSNNSSAVQETEEKDKVKSPLSKTRKSYNHPLSGLDRWSLFHRYTSGDESVSEESRPTLEFPSSSSEERDDYWRYNPLFEYFRDKEVSSLDKDDSGTTTGFVSDFSLSFQKDSSNTDESEEKEVEYSKPVGFEPSQCYINHANDDWYYRDFKTFTPEERENDGVIKKFLGYLNFQKKLKMQSIKRRRQC</sequence>
<name>A0A564YNN8_HYMDI</name>
<reference evidence="2 3" key="1">
    <citation type="submission" date="2019-07" db="EMBL/GenBank/DDBJ databases">
        <authorList>
            <person name="Jastrzebski P J."/>
            <person name="Paukszto L."/>
            <person name="Jastrzebski P J."/>
        </authorList>
    </citation>
    <scope>NUCLEOTIDE SEQUENCE [LARGE SCALE GENOMIC DNA]</scope>
    <source>
        <strain evidence="2 3">WMS-il1</strain>
    </source>
</reference>
<organism evidence="2 3">
    <name type="scientific">Hymenolepis diminuta</name>
    <name type="common">Rat tapeworm</name>
    <dbReference type="NCBI Taxonomy" id="6216"/>
    <lineage>
        <taxon>Eukaryota</taxon>
        <taxon>Metazoa</taxon>
        <taxon>Spiralia</taxon>
        <taxon>Lophotrochozoa</taxon>
        <taxon>Platyhelminthes</taxon>
        <taxon>Cestoda</taxon>
        <taxon>Eucestoda</taxon>
        <taxon>Cyclophyllidea</taxon>
        <taxon>Hymenolepididae</taxon>
        <taxon>Hymenolepis</taxon>
    </lineage>
</organism>
<keyword evidence="3" id="KW-1185">Reference proteome</keyword>
<feature type="region of interest" description="Disordered" evidence="1">
    <location>
        <begin position="110"/>
        <end position="137"/>
    </location>
</feature>
<evidence type="ECO:0000313" key="3">
    <source>
        <dbReference type="Proteomes" id="UP000321570"/>
    </source>
</evidence>
<protein>
    <submittedName>
        <fullName evidence="2">Uncharacterized protein</fullName>
    </submittedName>
</protein>
<dbReference type="AlphaFoldDB" id="A0A564YNN8"/>
<accession>A0A564YNN8</accession>
<evidence type="ECO:0000313" key="2">
    <source>
        <dbReference type="EMBL" id="VUZ48845.1"/>
    </source>
</evidence>
<feature type="compositionally biased region" description="Polar residues" evidence="1">
    <location>
        <begin position="110"/>
        <end position="120"/>
    </location>
</feature>
<gene>
    <name evidence="2" type="ORF">WMSIL1_LOCUS8085</name>
</gene>
<evidence type="ECO:0000256" key="1">
    <source>
        <dbReference type="SAM" id="MobiDB-lite"/>
    </source>
</evidence>
<dbReference type="EMBL" id="CABIJS010000321">
    <property type="protein sequence ID" value="VUZ48845.1"/>
    <property type="molecule type" value="Genomic_DNA"/>
</dbReference>
<feature type="region of interest" description="Disordered" evidence="1">
    <location>
        <begin position="160"/>
        <end position="180"/>
    </location>
</feature>
<proteinExistence type="predicted"/>
<dbReference type="Proteomes" id="UP000321570">
    <property type="component" value="Unassembled WGS sequence"/>
</dbReference>